<keyword evidence="1" id="KW-0812">Transmembrane</keyword>
<name>A0A1L7JML4_CLOBO</name>
<dbReference type="RefSeq" id="WP_076607074.1">
    <property type="nucleotide sequence ID" value="NZ_CP015706.1"/>
</dbReference>
<organism evidence="2">
    <name type="scientific">Clostridium botulinum</name>
    <dbReference type="NCBI Taxonomy" id="1491"/>
    <lineage>
        <taxon>Bacteria</taxon>
        <taxon>Bacillati</taxon>
        <taxon>Bacillota</taxon>
        <taxon>Clostridia</taxon>
        <taxon>Eubacteriales</taxon>
        <taxon>Clostridiaceae</taxon>
        <taxon>Clostridium</taxon>
    </lineage>
</organism>
<feature type="transmembrane region" description="Helical" evidence="1">
    <location>
        <begin position="30"/>
        <end position="49"/>
    </location>
</feature>
<keyword evidence="1" id="KW-1133">Transmembrane helix</keyword>
<feature type="transmembrane region" description="Helical" evidence="1">
    <location>
        <begin position="69"/>
        <end position="91"/>
    </location>
</feature>
<keyword evidence="2" id="KW-0614">Plasmid</keyword>
<evidence type="ECO:0000313" key="2">
    <source>
        <dbReference type="EMBL" id="APU87010.1"/>
    </source>
</evidence>
<sequence length="96" mass="10878">MSQQSNYNREDAYKTLEIINLWIGNIDTKISFVLAFMAVLIGFIFTKGLPNSFQNVADKKLLELKGIDILGILIVLSLYCTSLISIIFFCLELKVK</sequence>
<protein>
    <submittedName>
        <fullName evidence="2">Uncharacterized protein</fullName>
    </submittedName>
</protein>
<gene>
    <name evidence="2" type="ORF">NPD8_3917</name>
</gene>
<geneLocation type="plasmid" evidence="2">
    <name>pNPD8_2</name>
</geneLocation>
<dbReference type="EMBL" id="CP015706">
    <property type="protein sequence ID" value="APU87010.1"/>
    <property type="molecule type" value="Genomic_DNA"/>
</dbReference>
<accession>A0A1L7JML4</accession>
<evidence type="ECO:0000256" key="1">
    <source>
        <dbReference type="SAM" id="Phobius"/>
    </source>
</evidence>
<reference evidence="2" key="1">
    <citation type="submission" date="2016-05" db="EMBL/GenBank/DDBJ databases">
        <authorList>
            <person name="Lavstsen T."/>
            <person name="Jespersen J.S."/>
        </authorList>
    </citation>
    <scope>NUCLEOTIDE SEQUENCE</scope>
    <source>
        <strain evidence="2">CDC69096</strain>
        <plasmid evidence="2">pNPD8_2</plasmid>
    </source>
</reference>
<proteinExistence type="predicted"/>
<dbReference type="AlphaFoldDB" id="A0A1L7JML4"/>
<keyword evidence="1" id="KW-0472">Membrane</keyword>